<evidence type="ECO:0000256" key="3">
    <source>
        <dbReference type="ARBA" id="ARBA00022723"/>
    </source>
</evidence>
<dbReference type="GO" id="GO:0004497">
    <property type="term" value="F:monooxygenase activity"/>
    <property type="evidence" value="ECO:0007669"/>
    <property type="project" value="UniProtKB-KW"/>
</dbReference>
<feature type="binding site" description="axial binding residue" evidence="6">
    <location>
        <position position="353"/>
    </location>
    <ligand>
        <name>heme</name>
        <dbReference type="ChEBI" id="CHEBI:30413"/>
    </ligand>
    <ligandPart>
        <name>Fe</name>
        <dbReference type="ChEBI" id="CHEBI:18248"/>
    </ligandPart>
</feature>
<sequence length="413" mass="47323">MQISRGEVLQSLFGTQDQDYHAKLRKTVSNAFSMTSLVQYEPRVNDTIKVFLQRTEELFVRPHKPCDFVLWLQYFAFDVITEITYSTRVGFVDKFQDVDGIIAWLDKIFDYQAPVGQMPWLDKLMVKNPVRTFLSKHGYIDNSSGTAKFSRARMTERLSGASKKDSMDLLTMFLSAQKENPEFFDDGRLLTMTTSIALAGSDTTAITLAAFFYFLLKTPGCYKKLVDEINDAFATGLISSTDGIVTWSDAQKLPYFQACVQETFRIHPAIGMILERVVPPQGMNICGQFIPGETIVGCNPWVVHRQKDVFGEDVDAWRPERWLGDPLRGAEEEHRLKRMNNAMFQFGGGSRTCLGKHIALLEIYKLIPSFLRRFEVRLCSDEEWEVRTAWFVKPRNFNVMLSVKDFVSPKEDL</sequence>
<evidence type="ECO:0000313" key="9">
    <source>
        <dbReference type="Proteomes" id="UP000288859"/>
    </source>
</evidence>
<evidence type="ECO:0000256" key="5">
    <source>
        <dbReference type="ARBA" id="ARBA00023004"/>
    </source>
</evidence>
<dbReference type="GO" id="GO:0020037">
    <property type="term" value="F:heme binding"/>
    <property type="evidence" value="ECO:0007669"/>
    <property type="project" value="InterPro"/>
</dbReference>
<dbReference type="GO" id="GO:0005506">
    <property type="term" value="F:iron ion binding"/>
    <property type="evidence" value="ECO:0007669"/>
    <property type="project" value="InterPro"/>
</dbReference>
<keyword evidence="4 7" id="KW-0560">Oxidoreductase</keyword>
<dbReference type="Proteomes" id="UP000288859">
    <property type="component" value="Unassembled WGS sequence"/>
</dbReference>
<evidence type="ECO:0000256" key="6">
    <source>
        <dbReference type="PIRSR" id="PIRSR602401-1"/>
    </source>
</evidence>
<keyword evidence="6 7" id="KW-0349">Heme</keyword>
<dbReference type="PANTHER" id="PTHR24305">
    <property type="entry name" value="CYTOCHROME P450"/>
    <property type="match status" value="1"/>
</dbReference>
<comment type="similarity">
    <text evidence="2 7">Belongs to the cytochrome P450 family.</text>
</comment>
<dbReference type="InterPro" id="IPR001128">
    <property type="entry name" value="Cyt_P450"/>
</dbReference>
<evidence type="ECO:0000313" key="8">
    <source>
        <dbReference type="EMBL" id="RVX72081.1"/>
    </source>
</evidence>
<keyword evidence="3 6" id="KW-0479">Metal-binding</keyword>
<keyword evidence="7" id="KW-0503">Monooxygenase</keyword>
<dbReference type="AlphaFoldDB" id="A0A438N8X8"/>
<dbReference type="PROSITE" id="PS00086">
    <property type="entry name" value="CYTOCHROME_P450"/>
    <property type="match status" value="1"/>
</dbReference>
<reference evidence="8 9" key="1">
    <citation type="submission" date="2017-03" db="EMBL/GenBank/DDBJ databases">
        <title>Genomes of endolithic fungi from Antarctica.</title>
        <authorList>
            <person name="Coleine C."/>
            <person name="Masonjones S."/>
            <person name="Stajich J.E."/>
        </authorList>
    </citation>
    <scope>NUCLEOTIDE SEQUENCE [LARGE SCALE GENOMIC DNA]</scope>
    <source>
        <strain evidence="8 9">CCFEE 6314</strain>
    </source>
</reference>
<evidence type="ECO:0000256" key="1">
    <source>
        <dbReference type="ARBA" id="ARBA00001971"/>
    </source>
</evidence>
<dbReference type="PRINTS" id="PR00385">
    <property type="entry name" value="P450"/>
</dbReference>
<dbReference type="EMBL" id="NAJM01000014">
    <property type="protein sequence ID" value="RVX72081.1"/>
    <property type="molecule type" value="Genomic_DNA"/>
</dbReference>
<dbReference type="InterPro" id="IPR002401">
    <property type="entry name" value="Cyt_P450_E_grp-I"/>
</dbReference>
<organism evidence="8 9">
    <name type="scientific">Exophiala mesophila</name>
    <name type="common">Black yeast-like fungus</name>
    <dbReference type="NCBI Taxonomy" id="212818"/>
    <lineage>
        <taxon>Eukaryota</taxon>
        <taxon>Fungi</taxon>
        <taxon>Dikarya</taxon>
        <taxon>Ascomycota</taxon>
        <taxon>Pezizomycotina</taxon>
        <taxon>Eurotiomycetes</taxon>
        <taxon>Chaetothyriomycetidae</taxon>
        <taxon>Chaetothyriales</taxon>
        <taxon>Herpotrichiellaceae</taxon>
        <taxon>Exophiala</taxon>
    </lineage>
</organism>
<dbReference type="SUPFAM" id="SSF48264">
    <property type="entry name" value="Cytochrome P450"/>
    <property type="match status" value="1"/>
</dbReference>
<dbReference type="PRINTS" id="PR00463">
    <property type="entry name" value="EP450I"/>
</dbReference>
<evidence type="ECO:0000256" key="2">
    <source>
        <dbReference type="ARBA" id="ARBA00010617"/>
    </source>
</evidence>
<evidence type="ECO:0000256" key="7">
    <source>
        <dbReference type="RuleBase" id="RU000461"/>
    </source>
</evidence>
<dbReference type="Gene3D" id="1.10.630.10">
    <property type="entry name" value="Cytochrome P450"/>
    <property type="match status" value="1"/>
</dbReference>
<dbReference type="InterPro" id="IPR036396">
    <property type="entry name" value="Cyt_P450_sf"/>
</dbReference>
<dbReference type="OrthoDB" id="3934656at2759"/>
<dbReference type="PANTHER" id="PTHR24305:SF232">
    <property type="entry name" value="P450, PUTATIVE (EUROFUNG)-RELATED"/>
    <property type="match status" value="1"/>
</dbReference>
<dbReference type="InterPro" id="IPR050121">
    <property type="entry name" value="Cytochrome_P450_monoxygenase"/>
</dbReference>
<comment type="cofactor">
    <cofactor evidence="1 6">
        <name>heme</name>
        <dbReference type="ChEBI" id="CHEBI:30413"/>
    </cofactor>
</comment>
<protein>
    <submittedName>
        <fullName evidence="8">Uncharacterized protein</fullName>
    </submittedName>
</protein>
<dbReference type="CDD" id="cd11060">
    <property type="entry name" value="CYP57A1-like"/>
    <property type="match status" value="1"/>
</dbReference>
<dbReference type="GO" id="GO:0016705">
    <property type="term" value="F:oxidoreductase activity, acting on paired donors, with incorporation or reduction of molecular oxygen"/>
    <property type="evidence" value="ECO:0007669"/>
    <property type="project" value="InterPro"/>
</dbReference>
<evidence type="ECO:0000256" key="4">
    <source>
        <dbReference type="ARBA" id="ARBA00023002"/>
    </source>
</evidence>
<dbReference type="InterPro" id="IPR017972">
    <property type="entry name" value="Cyt_P450_CS"/>
</dbReference>
<accession>A0A438N8X8</accession>
<proteinExistence type="inferred from homology"/>
<comment type="caution">
    <text evidence="8">The sequence shown here is derived from an EMBL/GenBank/DDBJ whole genome shotgun (WGS) entry which is preliminary data.</text>
</comment>
<dbReference type="VEuPathDB" id="FungiDB:PV10_06214"/>
<dbReference type="Pfam" id="PF00067">
    <property type="entry name" value="p450"/>
    <property type="match status" value="1"/>
</dbReference>
<name>A0A438N8X8_EXOME</name>
<keyword evidence="5 6" id="KW-0408">Iron</keyword>
<gene>
    <name evidence="8" type="ORF">B0A52_04679</name>
</gene>